<dbReference type="SUPFAM" id="SSF52218">
    <property type="entry name" value="Flavoproteins"/>
    <property type="match status" value="1"/>
</dbReference>
<evidence type="ECO:0000313" key="2">
    <source>
        <dbReference type="Proteomes" id="UP000001823"/>
    </source>
</evidence>
<protein>
    <recommendedName>
        <fullName evidence="3">Flavodoxin domain-containing protein</fullName>
    </recommendedName>
</protein>
<reference evidence="1 2" key="1">
    <citation type="journal article" date="2006" name="Genome Res.">
        <title>Skewed genomic variability in strains of the toxigenic bacterial pathogen, Clostridium perfringens.</title>
        <authorList>
            <person name="Myers G.S."/>
            <person name="Rasko D.A."/>
            <person name="Cheung J.K."/>
            <person name="Ravel J."/>
            <person name="Seshadri R."/>
            <person name="Deboy R.T."/>
            <person name="Ren Q."/>
            <person name="Varga J."/>
            <person name="Awad M.M."/>
            <person name="Brinkac L.M."/>
            <person name="Daugherty S.C."/>
            <person name="Haft D.H."/>
            <person name="Dodson R.J."/>
            <person name="Madupu R."/>
            <person name="Nelson W.C."/>
            <person name="Rosovitz M.J."/>
            <person name="Sullivan S.A."/>
            <person name="Khouri H."/>
            <person name="Dimitrov G.I."/>
            <person name="Watkins K.L."/>
            <person name="Mulligan S."/>
            <person name="Benton J."/>
            <person name="Radune D."/>
            <person name="Fisher D.J."/>
            <person name="Atkins H.S."/>
            <person name="Hiscox T."/>
            <person name="Jost B.H."/>
            <person name="Billington S.J."/>
            <person name="Songer J.G."/>
            <person name="McClane B.A."/>
            <person name="Titball R.W."/>
            <person name="Rood J.I."/>
            <person name="Melville S.B."/>
            <person name="Paulsen I.T."/>
        </authorList>
    </citation>
    <scope>NUCLEOTIDE SEQUENCE [LARGE SCALE GENOMIC DNA]</scope>
    <source>
        <strain evidence="2">ATCC 13124 / DSM 756 / JCM 1290 / NCIMB 6125 / NCTC 8237 / S 107 / Type A</strain>
    </source>
</reference>
<dbReference type="InterPro" id="IPR029039">
    <property type="entry name" value="Flavoprotein-like_sf"/>
</dbReference>
<dbReference type="KEGG" id="cpf:CPF_1561"/>
<gene>
    <name evidence="1" type="ordered locus">CPF_1561</name>
</gene>
<dbReference type="AlphaFoldDB" id="A0A0H2YQY1"/>
<organism evidence="1 2">
    <name type="scientific">Clostridium perfringens (strain ATCC 13124 / DSM 756 / JCM 1290 / NCIMB 6125 / NCTC 8237 / Type A)</name>
    <dbReference type="NCBI Taxonomy" id="195103"/>
    <lineage>
        <taxon>Bacteria</taxon>
        <taxon>Bacillati</taxon>
        <taxon>Bacillota</taxon>
        <taxon>Clostridia</taxon>
        <taxon>Eubacteriales</taxon>
        <taxon>Clostridiaceae</taxon>
        <taxon>Clostridium</taxon>
    </lineage>
</organism>
<evidence type="ECO:0008006" key="3">
    <source>
        <dbReference type="Google" id="ProtNLM"/>
    </source>
</evidence>
<dbReference type="PaxDb" id="195103-CPF_1561"/>
<proteinExistence type="predicted"/>
<sequence>MGGDLVKKLLLFISSYEGEKSNSYYIANYIEKKLLGKVECTKILLSDKVIDGIKDKVRKCDNVIFITSLRKDEFNRISKMFLEAIREENKNKEHNKEIKFSAILNGDVEVLSGVEKIEKLLENCMEICNKKYIVWQKGIGVLAKLNLWESGLENNALEYDQLEIELEMFCQDIVNEKRYHHNSFAIPKKGSGFFKFINNKIKQFT</sequence>
<dbReference type="STRING" id="195103.CPF_1561"/>
<name>A0A0H2YQY1_CLOP1</name>
<dbReference type="EMBL" id="CP000246">
    <property type="protein sequence ID" value="ABG83334.1"/>
    <property type="molecule type" value="Genomic_DNA"/>
</dbReference>
<dbReference type="HOGENOM" id="CLU_1335608_0_0_9"/>
<keyword evidence="2" id="KW-1185">Reference proteome</keyword>
<accession>A0A0H2YQY1</accession>
<evidence type="ECO:0000313" key="1">
    <source>
        <dbReference type="EMBL" id="ABG83334.1"/>
    </source>
</evidence>
<dbReference type="Proteomes" id="UP000001823">
    <property type="component" value="Chromosome"/>
</dbReference>